<dbReference type="PANTHER" id="PTHR47254">
    <property type="entry name" value="CELL WALL MANNOPROTEIN CIS3-RELATED"/>
    <property type="match status" value="1"/>
</dbReference>
<dbReference type="RefSeq" id="XP_018711729.1">
    <property type="nucleotide sequence ID" value="XM_018857415.1"/>
</dbReference>
<evidence type="ECO:0000259" key="6">
    <source>
        <dbReference type="Pfam" id="PF22799"/>
    </source>
</evidence>
<accession>A0A1A0HAS2</accession>
<evidence type="ECO:0000313" key="7">
    <source>
        <dbReference type="EMBL" id="OBA21219.1"/>
    </source>
</evidence>
<dbReference type="EMBL" id="LXTC01000003">
    <property type="protein sequence ID" value="OBA21219.1"/>
    <property type="molecule type" value="Genomic_DNA"/>
</dbReference>
<dbReference type="GO" id="GO:0009277">
    <property type="term" value="C:fungal-type cell wall"/>
    <property type="evidence" value="ECO:0007669"/>
    <property type="project" value="TreeGrafter"/>
</dbReference>
<name>A0A1A0HAS2_9ASCO</name>
<proteinExistence type="inferred from homology"/>
<keyword evidence="8" id="KW-1185">Reference proteome</keyword>
<protein>
    <recommendedName>
        <fullName evidence="6">Cell wall mannoprotein PIR1-like C-terminal domain-containing protein</fullName>
    </recommendedName>
</protein>
<gene>
    <name evidence="7" type="ORF">METBIDRAFT_41529</name>
</gene>
<evidence type="ECO:0000256" key="1">
    <source>
        <dbReference type="ARBA" id="ARBA00004191"/>
    </source>
</evidence>
<keyword evidence="4" id="KW-0732">Signal</keyword>
<reference evidence="7 8" key="1">
    <citation type="submission" date="2016-05" db="EMBL/GenBank/DDBJ databases">
        <title>Comparative genomics of biotechnologically important yeasts.</title>
        <authorList>
            <consortium name="DOE Joint Genome Institute"/>
            <person name="Riley R."/>
            <person name="Haridas S."/>
            <person name="Wolfe K.H."/>
            <person name="Lopes M.R."/>
            <person name="Hittinger C.T."/>
            <person name="Goker M."/>
            <person name="Salamov A."/>
            <person name="Wisecaver J."/>
            <person name="Long T.M."/>
            <person name="Aerts A.L."/>
            <person name="Barry K."/>
            <person name="Choi C."/>
            <person name="Clum A."/>
            <person name="Coughlan A.Y."/>
            <person name="Deshpande S."/>
            <person name="Douglass A.P."/>
            <person name="Hanson S.J."/>
            <person name="Klenk H.-P."/>
            <person name="LaButti K."/>
            <person name="Lapidus A."/>
            <person name="Lindquist E."/>
            <person name="Lipzen A."/>
            <person name="Meier-kolthoff J.P."/>
            <person name="Ohm R.A."/>
            <person name="Otillar R.P."/>
            <person name="Pangilinan J."/>
            <person name="Peng Y."/>
            <person name="Rokas A."/>
            <person name="Rosa C.A."/>
            <person name="Scheuner C."/>
            <person name="Sibirny A.A."/>
            <person name="Slot J.C."/>
            <person name="Stielow J.B."/>
            <person name="Sun H."/>
            <person name="Kurtzman C.P."/>
            <person name="Blackwell M."/>
            <person name="Grigoriev I.V."/>
            <person name="Jeffries T.W."/>
        </authorList>
    </citation>
    <scope>NUCLEOTIDE SEQUENCE [LARGE SCALE GENOMIC DNA]</scope>
    <source>
        <strain evidence="7 8">NRRL YB-4993</strain>
    </source>
</reference>
<evidence type="ECO:0000313" key="8">
    <source>
        <dbReference type="Proteomes" id="UP000092555"/>
    </source>
</evidence>
<dbReference type="GeneID" id="30030391"/>
<keyword evidence="3" id="KW-0964">Secreted</keyword>
<keyword evidence="2" id="KW-0134">Cell wall</keyword>
<organism evidence="7 8">
    <name type="scientific">Metschnikowia bicuspidata var. bicuspidata NRRL YB-4993</name>
    <dbReference type="NCBI Taxonomy" id="869754"/>
    <lineage>
        <taxon>Eukaryota</taxon>
        <taxon>Fungi</taxon>
        <taxon>Dikarya</taxon>
        <taxon>Ascomycota</taxon>
        <taxon>Saccharomycotina</taxon>
        <taxon>Pichiomycetes</taxon>
        <taxon>Metschnikowiaceae</taxon>
        <taxon>Metschnikowia</taxon>
    </lineage>
</organism>
<evidence type="ECO:0000256" key="3">
    <source>
        <dbReference type="ARBA" id="ARBA00022525"/>
    </source>
</evidence>
<evidence type="ECO:0000256" key="4">
    <source>
        <dbReference type="ARBA" id="ARBA00022729"/>
    </source>
</evidence>
<dbReference type="GO" id="GO:0005199">
    <property type="term" value="F:structural constituent of cell wall"/>
    <property type="evidence" value="ECO:0007669"/>
    <property type="project" value="TreeGrafter"/>
</dbReference>
<dbReference type="GO" id="GO:0031505">
    <property type="term" value="P:fungal-type cell wall organization"/>
    <property type="evidence" value="ECO:0007669"/>
    <property type="project" value="TreeGrafter"/>
</dbReference>
<comment type="caution">
    <text evidence="7">The sequence shown here is derived from an EMBL/GenBank/DDBJ whole genome shotgun (WGS) entry which is preliminary data.</text>
</comment>
<dbReference type="OrthoDB" id="4073697at2759"/>
<evidence type="ECO:0000256" key="2">
    <source>
        <dbReference type="ARBA" id="ARBA00022512"/>
    </source>
</evidence>
<dbReference type="Pfam" id="PF22799">
    <property type="entry name" value="PIR1-like_C"/>
    <property type="match status" value="1"/>
</dbReference>
<dbReference type="PANTHER" id="PTHR47254:SF1">
    <property type="entry name" value="CELL WALL MANNOPROTEIN CIS3-RELATED"/>
    <property type="match status" value="1"/>
</dbReference>
<dbReference type="AlphaFoldDB" id="A0A1A0HAS2"/>
<sequence>MKKKSRAGPSIIPLACLSESVLELDLSDGLLTSRQHNVASVDDTHQFQFEELYDSAKYTPRAWLVSAKGQLKYQDTELFYQCHSGESYKIYDAPVHSRCAPVLLDVVELVSCQ</sequence>
<feature type="domain" description="Cell wall mannoprotein PIR1-like C-terminal" evidence="6">
    <location>
        <begin position="29"/>
        <end position="102"/>
    </location>
</feature>
<comment type="subcellular location">
    <subcellularLocation>
        <location evidence="1">Secreted</location>
        <location evidence="1">Cell wall</location>
    </subcellularLocation>
</comment>
<dbReference type="InterPro" id="IPR051153">
    <property type="entry name" value="Yeast_CWMannoprotein_PIR"/>
</dbReference>
<evidence type="ECO:0000256" key="5">
    <source>
        <dbReference type="ARBA" id="ARBA00038219"/>
    </source>
</evidence>
<dbReference type="InterPro" id="IPR054508">
    <property type="entry name" value="PIR1-like_C"/>
</dbReference>
<comment type="similarity">
    <text evidence="5">Belongs to the PIR protein family.</text>
</comment>
<dbReference type="Proteomes" id="UP000092555">
    <property type="component" value="Unassembled WGS sequence"/>
</dbReference>